<reference evidence="17" key="1">
    <citation type="submission" date="2019-06" db="EMBL/GenBank/DDBJ databases">
        <title>Complete genome sequence of Methylogaea oryzae strain JCM16910.</title>
        <authorList>
            <person name="Asakawa S."/>
        </authorList>
    </citation>
    <scope>NUCLEOTIDE SEQUENCE</scope>
    <source>
        <strain evidence="17">E10</strain>
    </source>
</reference>
<accession>A0A8D5AL58</accession>
<evidence type="ECO:0000256" key="9">
    <source>
        <dbReference type="ARBA" id="ARBA00023136"/>
    </source>
</evidence>
<feature type="transmembrane region" description="Helical" evidence="11">
    <location>
        <begin position="190"/>
        <end position="208"/>
    </location>
</feature>
<feature type="domain" description="PAC" evidence="15">
    <location>
        <begin position="638"/>
        <end position="690"/>
    </location>
</feature>
<dbReference type="CDD" id="cd00082">
    <property type="entry name" value="HisKA"/>
    <property type="match status" value="1"/>
</dbReference>
<evidence type="ECO:0000259" key="13">
    <source>
        <dbReference type="PROSITE" id="PS50110"/>
    </source>
</evidence>
<dbReference type="PROSITE" id="PS50839">
    <property type="entry name" value="CHASE"/>
    <property type="match status" value="1"/>
</dbReference>
<dbReference type="RefSeq" id="WP_221047588.1">
    <property type="nucleotide sequence ID" value="NZ_AP019782.1"/>
</dbReference>
<evidence type="ECO:0000259" key="16">
    <source>
        <dbReference type="PROSITE" id="PS50839"/>
    </source>
</evidence>
<feature type="transmembrane region" description="Helical" evidence="11">
    <location>
        <begin position="500"/>
        <end position="523"/>
    </location>
</feature>
<dbReference type="Pfam" id="PF08447">
    <property type="entry name" value="PAS_3"/>
    <property type="match status" value="1"/>
</dbReference>
<dbReference type="SMART" id="SM00086">
    <property type="entry name" value="PAC"/>
    <property type="match status" value="1"/>
</dbReference>
<keyword evidence="4" id="KW-1003">Cell membrane</keyword>
<dbReference type="Pfam" id="PF00512">
    <property type="entry name" value="HisKA"/>
    <property type="match status" value="1"/>
</dbReference>
<evidence type="ECO:0000259" key="15">
    <source>
        <dbReference type="PROSITE" id="PS50113"/>
    </source>
</evidence>
<organism evidence="17 18">
    <name type="scientific">Methylogaea oryzae</name>
    <dbReference type="NCBI Taxonomy" id="1295382"/>
    <lineage>
        <taxon>Bacteria</taxon>
        <taxon>Pseudomonadati</taxon>
        <taxon>Pseudomonadota</taxon>
        <taxon>Gammaproteobacteria</taxon>
        <taxon>Methylococcales</taxon>
        <taxon>Methylococcaceae</taxon>
        <taxon>Methylogaea</taxon>
    </lineage>
</organism>
<evidence type="ECO:0000256" key="5">
    <source>
        <dbReference type="ARBA" id="ARBA00022553"/>
    </source>
</evidence>
<dbReference type="InterPro" id="IPR007895">
    <property type="entry name" value="MASE1"/>
</dbReference>
<evidence type="ECO:0000256" key="3">
    <source>
        <dbReference type="ARBA" id="ARBA00012438"/>
    </source>
</evidence>
<dbReference type="SMART" id="SM00448">
    <property type="entry name" value="REC"/>
    <property type="match status" value="1"/>
</dbReference>
<comment type="catalytic activity">
    <reaction evidence="1">
        <text>ATP + protein L-histidine = ADP + protein N-phospho-L-histidine.</text>
        <dbReference type="EC" id="2.7.13.3"/>
    </reaction>
</comment>
<dbReference type="SMART" id="SM00091">
    <property type="entry name" value="PAS"/>
    <property type="match status" value="1"/>
</dbReference>
<sequence length="1074" mass="117973">MHRRLISIAAIAAAYWLFARFGLLLAVPPGYASAVWPPSGIALGAMLVWGNRLLPGIWLGSFLANAVTAFDPSAPLVSLLAPAGIGLGAACQAGLAAYAIRRWVGYPSALLEDREVLWLLALAGPLGSCVNATFSVNLLSLAGQLSWEDFATHWATWWVGDSIGGLIFTPLMLIFFGAPHASWRMRRKTVALPLLASFATATALFAYARQSEEQHQLREFTQATELMFNNAEAGIVRYNSAVWSLRSLFDASNKVEREEFRRFTDPILSREPGLQALSWNVRLPASERRAFEEAQRAEGVADFTVREQDAEGRLSPARARDEYTVVTYIEILATNRSALGYDVASEPTRRAALEQARDSGEMVATAPIELVQDSGVLARSSPDEEKKPRQQPGVLLFLPVYNPKAEVTDTEQRRAHLEGFVVGVLRLGDMLDSILPPTSPQRLLLPLRLTDADQNVAGSLQVDGAFDGKAKLYRHRILSIGGRHWRLEMSGKAADFGQNWAAWYVLAGGLLFTGLLGGVLLLLTSRTLRVESLVRMRTDELAGNNDRLRQEIVERAKTEAALRESEARFRSMADAAPVMIWVADADAQCSYANKSLLEFTGLTLAQAVGQGWAESIHPDDLARCLATYEAAFGAREQFSQSFRLRRRDGEYRWVLDSGVPRFDANGDFAGYIGSGIDIGDLKQAQEDMLAAKEAAEQASRVKSQFLANMSHEIRTPMNAILGFSSLGQELAEPSEGHEYFGYIHTAAENLLVVINDILDFSKVEAGELRIDSALFNLRELVDRATALVMPKAAEKGLALTVEIADTRGNQFFGDAQRINQVLVNLLGNAVKFTEQGCVDLRVERIDDAHNRALLRFTVRDTGIGIPPDELGRLFQPFSQVDASPTRRYGGTGLGLAISQQLVGLMGGEIDVHSRPGGGSRFTFTVRVDTDTSPERHPPAAVPMPKEKEDALRGRRVLLVEDNEINLLLAVKMLARIGVETDIARDGEEALRALAARPYDLVLMDVQMPVMDGLEASRRIRADGRWPGLPVIAMTAHALLEEVSECLEAGMDDHLAKPIRGEDLARLLNHWLKPL</sequence>
<dbReference type="InterPro" id="IPR003594">
    <property type="entry name" value="HATPase_dom"/>
</dbReference>
<dbReference type="SMART" id="SM00388">
    <property type="entry name" value="HisKA"/>
    <property type="match status" value="1"/>
</dbReference>
<keyword evidence="5 10" id="KW-0597">Phosphoprotein</keyword>
<dbReference type="PROSITE" id="PS50110">
    <property type="entry name" value="RESPONSE_REGULATORY"/>
    <property type="match status" value="1"/>
</dbReference>
<evidence type="ECO:0000256" key="1">
    <source>
        <dbReference type="ARBA" id="ARBA00000085"/>
    </source>
</evidence>
<dbReference type="InterPro" id="IPR005467">
    <property type="entry name" value="His_kinase_dom"/>
</dbReference>
<evidence type="ECO:0000256" key="11">
    <source>
        <dbReference type="SAM" id="Phobius"/>
    </source>
</evidence>
<feature type="domain" description="Response regulatory" evidence="13">
    <location>
        <begin position="955"/>
        <end position="1071"/>
    </location>
</feature>
<feature type="transmembrane region" description="Helical" evidence="11">
    <location>
        <begin position="116"/>
        <end position="134"/>
    </location>
</feature>
<protein>
    <recommendedName>
        <fullName evidence="3">histidine kinase</fullName>
        <ecNumber evidence="3">2.7.13.3</ecNumber>
    </recommendedName>
</protein>
<dbReference type="SMART" id="SM00387">
    <property type="entry name" value="HATPase_c"/>
    <property type="match status" value="1"/>
</dbReference>
<keyword evidence="6 11" id="KW-0812">Transmembrane</keyword>
<keyword evidence="9 11" id="KW-0472">Membrane</keyword>
<dbReference type="InterPro" id="IPR001610">
    <property type="entry name" value="PAC"/>
</dbReference>
<feature type="transmembrane region" description="Helical" evidence="11">
    <location>
        <begin position="154"/>
        <end position="178"/>
    </location>
</feature>
<dbReference type="InterPro" id="IPR001789">
    <property type="entry name" value="Sig_transdc_resp-reg_receiver"/>
</dbReference>
<evidence type="ECO:0000259" key="12">
    <source>
        <dbReference type="PROSITE" id="PS50109"/>
    </source>
</evidence>
<dbReference type="PROSITE" id="PS50112">
    <property type="entry name" value="PAS"/>
    <property type="match status" value="1"/>
</dbReference>
<dbReference type="GO" id="GO:0005886">
    <property type="term" value="C:plasma membrane"/>
    <property type="evidence" value="ECO:0007669"/>
    <property type="project" value="UniProtKB-SubCell"/>
</dbReference>
<dbReference type="Proteomes" id="UP000824988">
    <property type="component" value="Chromosome"/>
</dbReference>
<feature type="domain" description="CHASE" evidence="16">
    <location>
        <begin position="251"/>
        <end position="435"/>
    </location>
</feature>
<dbReference type="EC" id="2.7.13.3" evidence="3"/>
<dbReference type="Pfam" id="PF05231">
    <property type="entry name" value="MASE1"/>
    <property type="match status" value="1"/>
</dbReference>
<feature type="domain" description="Histidine kinase" evidence="12">
    <location>
        <begin position="708"/>
        <end position="929"/>
    </location>
</feature>
<feature type="domain" description="PAS" evidence="14">
    <location>
        <begin position="565"/>
        <end position="635"/>
    </location>
</feature>
<dbReference type="PANTHER" id="PTHR45339:SF1">
    <property type="entry name" value="HYBRID SIGNAL TRANSDUCTION HISTIDINE KINASE J"/>
    <property type="match status" value="1"/>
</dbReference>
<keyword evidence="7 11" id="KW-1133">Transmembrane helix</keyword>
<gene>
    <name evidence="17" type="ORF">MoryE10_31000</name>
</gene>
<evidence type="ECO:0000259" key="14">
    <source>
        <dbReference type="PROSITE" id="PS50112"/>
    </source>
</evidence>
<dbReference type="GO" id="GO:0000155">
    <property type="term" value="F:phosphorelay sensor kinase activity"/>
    <property type="evidence" value="ECO:0007669"/>
    <property type="project" value="InterPro"/>
</dbReference>
<dbReference type="InterPro" id="IPR000014">
    <property type="entry name" value="PAS"/>
</dbReference>
<dbReference type="CDD" id="cd16922">
    <property type="entry name" value="HATPase_EvgS-ArcB-TorS-like"/>
    <property type="match status" value="1"/>
</dbReference>
<dbReference type="FunFam" id="3.30.565.10:FF:000010">
    <property type="entry name" value="Sensor histidine kinase RcsC"/>
    <property type="match status" value="1"/>
</dbReference>
<dbReference type="NCBIfam" id="TIGR00229">
    <property type="entry name" value="sensory_box"/>
    <property type="match status" value="1"/>
</dbReference>
<feature type="transmembrane region" description="Helical" evidence="11">
    <location>
        <begin position="79"/>
        <end position="104"/>
    </location>
</feature>
<evidence type="ECO:0000313" key="17">
    <source>
        <dbReference type="EMBL" id="BBL72494.1"/>
    </source>
</evidence>
<dbReference type="InterPro" id="IPR013655">
    <property type="entry name" value="PAS_fold_3"/>
</dbReference>
<evidence type="ECO:0000256" key="4">
    <source>
        <dbReference type="ARBA" id="ARBA00022475"/>
    </source>
</evidence>
<dbReference type="KEGG" id="moz:MoryE10_31000"/>
<evidence type="ECO:0000256" key="2">
    <source>
        <dbReference type="ARBA" id="ARBA00004651"/>
    </source>
</evidence>
<keyword evidence="8" id="KW-0902">Two-component regulatory system</keyword>
<dbReference type="CDD" id="cd00130">
    <property type="entry name" value="PAS"/>
    <property type="match status" value="1"/>
</dbReference>
<keyword evidence="18" id="KW-1185">Reference proteome</keyword>
<dbReference type="PROSITE" id="PS50113">
    <property type="entry name" value="PAC"/>
    <property type="match status" value="1"/>
</dbReference>
<dbReference type="EMBL" id="AP019782">
    <property type="protein sequence ID" value="BBL72494.1"/>
    <property type="molecule type" value="Genomic_DNA"/>
</dbReference>
<evidence type="ECO:0000256" key="8">
    <source>
        <dbReference type="ARBA" id="ARBA00023012"/>
    </source>
</evidence>
<dbReference type="Pfam" id="PF02518">
    <property type="entry name" value="HATPase_c"/>
    <property type="match status" value="1"/>
</dbReference>
<dbReference type="AlphaFoldDB" id="A0A8D5AL58"/>
<dbReference type="InterPro" id="IPR006189">
    <property type="entry name" value="CHASE_dom"/>
</dbReference>
<comment type="subcellular location">
    <subcellularLocation>
        <location evidence="2">Cell membrane</location>
        <topology evidence="2">Multi-pass membrane protein</topology>
    </subcellularLocation>
</comment>
<dbReference type="Pfam" id="PF03924">
    <property type="entry name" value="CHASE"/>
    <property type="match status" value="1"/>
</dbReference>
<proteinExistence type="predicted"/>
<evidence type="ECO:0000256" key="7">
    <source>
        <dbReference type="ARBA" id="ARBA00022989"/>
    </source>
</evidence>
<evidence type="ECO:0000313" key="18">
    <source>
        <dbReference type="Proteomes" id="UP000824988"/>
    </source>
</evidence>
<dbReference type="PROSITE" id="PS50109">
    <property type="entry name" value="HIS_KIN"/>
    <property type="match status" value="1"/>
</dbReference>
<dbReference type="InterPro" id="IPR003661">
    <property type="entry name" value="HisK_dim/P_dom"/>
</dbReference>
<dbReference type="PANTHER" id="PTHR45339">
    <property type="entry name" value="HYBRID SIGNAL TRANSDUCTION HISTIDINE KINASE J"/>
    <property type="match status" value="1"/>
</dbReference>
<dbReference type="CDD" id="cd17546">
    <property type="entry name" value="REC_hyHK_CKI1_RcsC-like"/>
    <property type="match status" value="1"/>
</dbReference>
<evidence type="ECO:0000256" key="6">
    <source>
        <dbReference type="ARBA" id="ARBA00022692"/>
    </source>
</evidence>
<dbReference type="FunFam" id="3.30.450.20:FF:000099">
    <property type="entry name" value="Sensory box sensor histidine kinase"/>
    <property type="match status" value="1"/>
</dbReference>
<evidence type="ECO:0000256" key="10">
    <source>
        <dbReference type="PROSITE-ProRule" id="PRU00169"/>
    </source>
</evidence>
<name>A0A8D5AL58_9GAMM</name>
<feature type="modified residue" description="4-aspartylphosphate" evidence="10">
    <location>
        <position position="1004"/>
    </location>
</feature>
<dbReference type="Pfam" id="PF00072">
    <property type="entry name" value="Response_reg"/>
    <property type="match status" value="1"/>
</dbReference>
<dbReference type="SMART" id="SM01079">
    <property type="entry name" value="CHASE"/>
    <property type="match status" value="1"/>
</dbReference>
<dbReference type="InterPro" id="IPR000700">
    <property type="entry name" value="PAS-assoc_C"/>
</dbReference>